<dbReference type="SUPFAM" id="SSF56784">
    <property type="entry name" value="HAD-like"/>
    <property type="match status" value="1"/>
</dbReference>
<dbReference type="OrthoDB" id="9785423at2"/>
<proteinExistence type="predicted"/>
<dbReference type="EMBL" id="CP001339">
    <property type="protein sequence ID" value="ACL73200.1"/>
    <property type="molecule type" value="Genomic_DNA"/>
</dbReference>
<dbReference type="STRING" id="396588.Tgr7_2120"/>
<evidence type="ECO:0000313" key="1">
    <source>
        <dbReference type="EMBL" id="ACL73200.1"/>
    </source>
</evidence>
<dbReference type="RefSeq" id="WP_012638678.1">
    <property type="nucleotide sequence ID" value="NC_011901.1"/>
</dbReference>
<accession>B8GTV6</accession>
<evidence type="ECO:0000313" key="2">
    <source>
        <dbReference type="Proteomes" id="UP000002383"/>
    </source>
</evidence>
<keyword evidence="2" id="KW-1185">Reference proteome</keyword>
<protein>
    <recommendedName>
        <fullName evidence="3">Haloacid dehalogenase-like hydrolase</fullName>
    </recommendedName>
</protein>
<name>B8GTV6_THISH</name>
<reference evidence="1 2" key="1">
    <citation type="journal article" date="2011" name="Stand. Genomic Sci.">
        <title>Complete genome sequence of 'Thioalkalivibrio sulfidophilus' HL-EbGr7.</title>
        <authorList>
            <person name="Muyzer G."/>
            <person name="Sorokin D.Y."/>
            <person name="Mavromatis K."/>
            <person name="Lapidus A."/>
            <person name="Clum A."/>
            <person name="Ivanova N."/>
            <person name="Pati A."/>
            <person name="d'Haeseleer P."/>
            <person name="Woyke T."/>
            <person name="Kyrpides N.C."/>
        </authorList>
    </citation>
    <scope>NUCLEOTIDE SEQUENCE [LARGE SCALE GENOMIC DNA]</scope>
    <source>
        <strain evidence="1 2">HL-EbGR7</strain>
    </source>
</reference>
<sequence>MTTLFTQTIIAVVWDFDKTLIPGYMQRPLFEEYGVDERAFWTEVNQLAEVYRKRGSEQVSGEMNYLNHVLTYVRRGVFKGLSNQKLGELGARLQFYPGLPDFFGELKAAVEREPRFAHHDITLEHYVVSTGFTRTIRGSAIAPFLDGVWGCEFVEDPDGDSSVISQIGYVLDNTTKTRAVFEINKGVNKHPNQIEVNAAVPEAERRIPFQNMIYVADGPSDVPVFSVVKRNGGRTYGVYNPGQRKEFSQVNELQRQGRVQAFGPADYREGSQTYMWLTDAVREIAERIVTDRERALGDKVGKAPRHLSD</sequence>
<dbReference type="AlphaFoldDB" id="B8GTV6"/>
<evidence type="ECO:0008006" key="3">
    <source>
        <dbReference type="Google" id="ProtNLM"/>
    </source>
</evidence>
<dbReference type="HOGENOM" id="CLU_061567_1_0_6"/>
<dbReference type="KEGG" id="tgr:Tgr7_2120"/>
<dbReference type="Proteomes" id="UP000002383">
    <property type="component" value="Chromosome"/>
</dbReference>
<dbReference type="Gene3D" id="3.40.50.1000">
    <property type="entry name" value="HAD superfamily/HAD-like"/>
    <property type="match status" value="1"/>
</dbReference>
<dbReference type="InterPro" id="IPR036412">
    <property type="entry name" value="HAD-like_sf"/>
</dbReference>
<dbReference type="eggNOG" id="COG0560">
    <property type="taxonomic scope" value="Bacteria"/>
</dbReference>
<dbReference type="InterPro" id="IPR023214">
    <property type="entry name" value="HAD_sf"/>
</dbReference>
<organism evidence="1 2">
    <name type="scientific">Thioalkalivibrio sulfidiphilus (strain HL-EbGR7)</name>
    <dbReference type="NCBI Taxonomy" id="396588"/>
    <lineage>
        <taxon>Bacteria</taxon>
        <taxon>Pseudomonadati</taxon>
        <taxon>Pseudomonadota</taxon>
        <taxon>Gammaproteobacteria</taxon>
        <taxon>Chromatiales</taxon>
        <taxon>Ectothiorhodospiraceae</taxon>
        <taxon>Thioalkalivibrio</taxon>
    </lineage>
</organism>
<gene>
    <name evidence="1" type="ordered locus">Tgr7_2120</name>
</gene>